<evidence type="ECO:0000256" key="5">
    <source>
        <dbReference type="ARBA" id="ARBA00022970"/>
    </source>
</evidence>
<evidence type="ECO:0000256" key="1">
    <source>
        <dbReference type="ARBA" id="ARBA00004651"/>
    </source>
</evidence>
<dbReference type="EMBL" id="JAEIJD010000004">
    <property type="protein sequence ID" value="MBI6629691.1"/>
    <property type="molecule type" value="Genomic_DNA"/>
</dbReference>
<reference evidence="10" key="1">
    <citation type="submission" date="2020-12" db="EMBL/GenBank/DDBJ databases">
        <title>Pontibaca salina gen. nov., sp. nov., isolated from marine sediment.</title>
        <authorList>
            <person name="Bo J."/>
            <person name="Wang S."/>
            <person name="Song X."/>
            <person name="Du Z."/>
        </authorList>
    </citation>
    <scope>NUCLEOTIDE SEQUENCE</scope>
    <source>
        <strain evidence="10">S1109L</strain>
    </source>
</reference>
<feature type="transmembrane region" description="Helical" evidence="9">
    <location>
        <begin position="63"/>
        <end position="84"/>
    </location>
</feature>
<dbReference type="PANTHER" id="PTHR11795:SF442">
    <property type="entry name" value="ABC TRANSPORTER ATP-BINDING PROTEIN"/>
    <property type="match status" value="1"/>
</dbReference>
<accession>A0A934HRR9</accession>
<sequence length="306" mass="32005">MTSLFLLQLLNGVQFGVLLFLIAAGLTLVFGIMDFVNLAHGVLYMVGAYLMAAFTMITGSFAAGLLLALAATLVFGLALEFLVFRRLYERSHLDQVLATFGLVMIVNEGVKILWGTAPLTVPMPTLLSGSIPLAGPLQYPVYRVAIIAAGLVTALGLWLVINHTRIGMLLRAGASHRSTVSALGVNVSRLFTLVFAVGAMLAGFAGAIISPILSVDTGMGESVLILAFVVIVIGGIGSIRGAFLGALLVGVVDTLGRSFGPILLRTIMDPAAASQTGRTLAPMVVYILMAAILFARPAGLFGRNTS</sequence>
<dbReference type="AlphaFoldDB" id="A0A934HRR9"/>
<evidence type="ECO:0000256" key="7">
    <source>
        <dbReference type="ARBA" id="ARBA00023136"/>
    </source>
</evidence>
<comment type="caution">
    <text evidence="10">The sequence shown here is derived from an EMBL/GenBank/DDBJ whole genome shotgun (WGS) entry which is preliminary data.</text>
</comment>
<keyword evidence="5" id="KW-0029">Amino-acid transport</keyword>
<proteinExistence type="inferred from homology"/>
<name>A0A934HRR9_9RHOB</name>
<keyword evidence="11" id="KW-1185">Reference proteome</keyword>
<evidence type="ECO:0000256" key="9">
    <source>
        <dbReference type="SAM" id="Phobius"/>
    </source>
</evidence>
<feature type="transmembrane region" description="Helical" evidence="9">
    <location>
        <begin position="12"/>
        <end position="31"/>
    </location>
</feature>
<evidence type="ECO:0000313" key="11">
    <source>
        <dbReference type="Proteomes" id="UP000613255"/>
    </source>
</evidence>
<keyword evidence="3" id="KW-1003">Cell membrane</keyword>
<dbReference type="Pfam" id="PF02653">
    <property type="entry name" value="BPD_transp_2"/>
    <property type="match status" value="1"/>
</dbReference>
<evidence type="ECO:0000313" key="10">
    <source>
        <dbReference type="EMBL" id="MBI6629691.1"/>
    </source>
</evidence>
<organism evidence="10 11">
    <name type="scientific">Pontibaca salina</name>
    <dbReference type="NCBI Taxonomy" id="2795731"/>
    <lineage>
        <taxon>Bacteria</taxon>
        <taxon>Pseudomonadati</taxon>
        <taxon>Pseudomonadota</taxon>
        <taxon>Alphaproteobacteria</taxon>
        <taxon>Rhodobacterales</taxon>
        <taxon>Roseobacteraceae</taxon>
        <taxon>Pontibaca</taxon>
    </lineage>
</organism>
<comment type="similarity">
    <text evidence="8">Belongs to the binding-protein-dependent transport system permease family. LivHM subfamily.</text>
</comment>
<keyword evidence="4 9" id="KW-0812">Transmembrane</keyword>
<dbReference type="InterPro" id="IPR052157">
    <property type="entry name" value="BCAA_transport_permease"/>
</dbReference>
<evidence type="ECO:0000256" key="2">
    <source>
        <dbReference type="ARBA" id="ARBA00022448"/>
    </source>
</evidence>
<dbReference type="RefSeq" id="WP_198685713.1">
    <property type="nucleotide sequence ID" value="NZ_JAEIJD010000004.1"/>
</dbReference>
<evidence type="ECO:0000256" key="6">
    <source>
        <dbReference type="ARBA" id="ARBA00022989"/>
    </source>
</evidence>
<dbReference type="GO" id="GO:0022857">
    <property type="term" value="F:transmembrane transporter activity"/>
    <property type="evidence" value="ECO:0007669"/>
    <property type="project" value="InterPro"/>
</dbReference>
<comment type="subcellular location">
    <subcellularLocation>
        <location evidence="1">Cell membrane</location>
        <topology evidence="1">Multi-pass membrane protein</topology>
    </subcellularLocation>
</comment>
<feature type="transmembrane region" description="Helical" evidence="9">
    <location>
        <begin position="225"/>
        <end position="255"/>
    </location>
</feature>
<dbReference type="InterPro" id="IPR001851">
    <property type="entry name" value="ABC_transp_permease"/>
</dbReference>
<dbReference type="PANTHER" id="PTHR11795">
    <property type="entry name" value="BRANCHED-CHAIN AMINO ACID TRANSPORT SYSTEM PERMEASE PROTEIN LIVH"/>
    <property type="match status" value="1"/>
</dbReference>
<feature type="transmembrane region" description="Helical" evidence="9">
    <location>
        <begin position="38"/>
        <end position="57"/>
    </location>
</feature>
<dbReference type="GO" id="GO:0005886">
    <property type="term" value="C:plasma membrane"/>
    <property type="evidence" value="ECO:0007669"/>
    <property type="project" value="UniProtKB-SubCell"/>
</dbReference>
<evidence type="ECO:0000256" key="4">
    <source>
        <dbReference type="ARBA" id="ARBA00022692"/>
    </source>
</evidence>
<dbReference type="CDD" id="cd06582">
    <property type="entry name" value="TM_PBP1_LivH_like"/>
    <property type="match status" value="1"/>
</dbReference>
<keyword evidence="7 9" id="KW-0472">Membrane</keyword>
<dbReference type="Proteomes" id="UP000613255">
    <property type="component" value="Unassembled WGS sequence"/>
</dbReference>
<dbReference type="GO" id="GO:0006865">
    <property type="term" value="P:amino acid transport"/>
    <property type="evidence" value="ECO:0007669"/>
    <property type="project" value="UniProtKB-KW"/>
</dbReference>
<feature type="transmembrane region" description="Helical" evidence="9">
    <location>
        <begin position="190"/>
        <end position="213"/>
    </location>
</feature>
<feature type="transmembrane region" description="Helical" evidence="9">
    <location>
        <begin position="141"/>
        <end position="161"/>
    </location>
</feature>
<feature type="transmembrane region" description="Helical" evidence="9">
    <location>
        <begin position="96"/>
        <end position="121"/>
    </location>
</feature>
<gene>
    <name evidence="10" type="ORF">JAO82_07305</name>
</gene>
<protein>
    <submittedName>
        <fullName evidence="10">Branched-chain amino acid ABC transporter permease</fullName>
    </submittedName>
</protein>
<evidence type="ECO:0000256" key="3">
    <source>
        <dbReference type="ARBA" id="ARBA00022475"/>
    </source>
</evidence>
<keyword evidence="2" id="KW-0813">Transport</keyword>
<evidence type="ECO:0000256" key="8">
    <source>
        <dbReference type="ARBA" id="ARBA00037998"/>
    </source>
</evidence>
<feature type="transmembrane region" description="Helical" evidence="9">
    <location>
        <begin position="276"/>
        <end position="295"/>
    </location>
</feature>
<keyword evidence="6 9" id="KW-1133">Transmembrane helix</keyword>